<comment type="caution">
    <text evidence="3">The sequence shown here is derived from an EMBL/GenBank/DDBJ whole genome shotgun (WGS) entry which is preliminary data.</text>
</comment>
<organism evidence="3 4">
    <name type="scientific">Streblomastix strix</name>
    <dbReference type="NCBI Taxonomy" id="222440"/>
    <lineage>
        <taxon>Eukaryota</taxon>
        <taxon>Metamonada</taxon>
        <taxon>Preaxostyla</taxon>
        <taxon>Oxymonadida</taxon>
        <taxon>Streblomastigidae</taxon>
        <taxon>Streblomastix</taxon>
    </lineage>
</organism>
<feature type="non-terminal residue" evidence="3">
    <location>
        <position position="685"/>
    </location>
</feature>
<dbReference type="PROSITE" id="PS50234">
    <property type="entry name" value="VWFA"/>
    <property type="match status" value="1"/>
</dbReference>
<feature type="region of interest" description="Disordered" evidence="1">
    <location>
        <begin position="521"/>
        <end position="574"/>
    </location>
</feature>
<dbReference type="Gene3D" id="3.40.50.410">
    <property type="entry name" value="von Willebrand factor, type A domain"/>
    <property type="match status" value="2"/>
</dbReference>
<evidence type="ECO:0000256" key="1">
    <source>
        <dbReference type="SAM" id="MobiDB-lite"/>
    </source>
</evidence>
<dbReference type="SMART" id="SM00327">
    <property type="entry name" value="VWA"/>
    <property type="match status" value="1"/>
</dbReference>
<sequence>MSTKQGSGDVFSCTYTKFDLSNSQYLQIAADYGIYAVPSIAGEVLINILLTINAPKAPEQKERSSIAVSLVIDKSGSMCDAKKLDYAKIAGKALVQKLEQRDKLSIVVFDEDVNVIVPISAVNNKQHLEKLIDLIQPGSLTNISGGLQAGIQLPEEIAAIAAAHRVNGVSVSTVGLGLDYNETLMQLVAQRGGGQYYYCSEAVDLSNVFDNELSLALNAVTKRTSAILAPPDNKCICAVKIHDLPTQKQGSETKIDVSDLTSGEERLILLQITVDPSVVVKQEKEKEKIGQQIKSKVVDDKDKAKDQESVIEQHVLSLGEIRFQFSRTEGGAAELIELPLSILVDDDEDRRDLINGDEQDQNQINALGIAGQIGQIGSGGRNHVQSIERVTEFVMTAEADAARTRAVEEMERGNSVGARYILNAHRQRQQAIQQATLIPQNYICSNKADLDDEQEIESSSSSSNIKDGEINVSEKTKKSAVALASFMSRQTPELQIPFSQGQQRQQRNSQISQKQNFTRFAAGDDEDGNECCESPGTGLDDFDLQDKECKSSDDNDDESSGLGAIDDNDDELSDLGAIDDMDDESSGLEAIDDMDNELSDLGAIDYNDDETSGLEAMPNIHESFGRSSIPSKTNTNIQSIQSPQVIPSIIKPPPITLLPAEQATSLQGKINRALFKQQQDLDEIE</sequence>
<dbReference type="Proteomes" id="UP000324800">
    <property type="component" value="Unassembled WGS sequence"/>
</dbReference>
<dbReference type="PANTHER" id="PTHR10579">
    <property type="entry name" value="CALCIUM-ACTIVATED CHLORIDE CHANNEL REGULATOR"/>
    <property type="match status" value="1"/>
</dbReference>
<dbReference type="OrthoDB" id="687730at2759"/>
<gene>
    <name evidence="3" type="ORF">EZS28_029953</name>
</gene>
<proteinExistence type="predicted"/>
<dbReference type="PANTHER" id="PTHR10579:SF43">
    <property type="entry name" value="ZINC FINGER (C3HC4-TYPE RING FINGER) FAMILY PROTEIN"/>
    <property type="match status" value="1"/>
</dbReference>
<dbReference type="InterPro" id="IPR036465">
    <property type="entry name" value="vWFA_dom_sf"/>
</dbReference>
<evidence type="ECO:0000313" key="3">
    <source>
        <dbReference type="EMBL" id="KAA6374521.1"/>
    </source>
</evidence>
<evidence type="ECO:0000259" key="2">
    <source>
        <dbReference type="PROSITE" id="PS50234"/>
    </source>
</evidence>
<protein>
    <submittedName>
        <fullName evidence="3">Putative Ca-activated chloride channel family protein</fullName>
    </submittedName>
</protein>
<dbReference type="InterPro" id="IPR002035">
    <property type="entry name" value="VWF_A"/>
</dbReference>
<reference evidence="3 4" key="1">
    <citation type="submission" date="2019-03" db="EMBL/GenBank/DDBJ databases">
        <title>Single cell metagenomics reveals metabolic interactions within the superorganism composed of flagellate Streblomastix strix and complex community of Bacteroidetes bacteria on its surface.</title>
        <authorList>
            <person name="Treitli S.C."/>
            <person name="Kolisko M."/>
            <person name="Husnik F."/>
            <person name="Keeling P."/>
            <person name="Hampl V."/>
        </authorList>
    </citation>
    <scope>NUCLEOTIDE SEQUENCE [LARGE SCALE GENOMIC DNA]</scope>
    <source>
        <strain evidence="3">ST1C</strain>
    </source>
</reference>
<name>A0A5J4UX83_9EUKA</name>
<evidence type="ECO:0000313" key="4">
    <source>
        <dbReference type="Proteomes" id="UP000324800"/>
    </source>
</evidence>
<feature type="compositionally biased region" description="Basic and acidic residues" evidence="1">
    <location>
        <begin position="544"/>
        <end position="553"/>
    </location>
</feature>
<dbReference type="SUPFAM" id="SSF53300">
    <property type="entry name" value="vWA-like"/>
    <property type="match status" value="1"/>
</dbReference>
<dbReference type="Pfam" id="PF13519">
    <property type="entry name" value="VWA_2"/>
    <property type="match status" value="1"/>
</dbReference>
<dbReference type="Pfam" id="PF13768">
    <property type="entry name" value="VWA_3"/>
    <property type="match status" value="1"/>
</dbReference>
<dbReference type="InterPro" id="IPR051266">
    <property type="entry name" value="CLCR"/>
</dbReference>
<dbReference type="EMBL" id="SNRW01011914">
    <property type="protein sequence ID" value="KAA6374521.1"/>
    <property type="molecule type" value="Genomic_DNA"/>
</dbReference>
<dbReference type="AlphaFoldDB" id="A0A5J4UX83"/>
<accession>A0A5J4UX83</accession>
<feature type="domain" description="VWFA" evidence="2">
    <location>
        <begin position="67"/>
        <end position="148"/>
    </location>
</feature>